<reference evidence="3" key="1">
    <citation type="journal article" date="2014" name="Proc. Natl. Acad. Sci. U.S.A.">
        <title>Extensive sampling of basidiomycete genomes demonstrates inadequacy of the white-rot/brown-rot paradigm for wood decay fungi.</title>
        <authorList>
            <person name="Riley R."/>
            <person name="Salamov A.A."/>
            <person name="Brown D.W."/>
            <person name="Nagy L.G."/>
            <person name="Floudas D."/>
            <person name="Held B.W."/>
            <person name="Levasseur A."/>
            <person name="Lombard V."/>
            <person name="Morin E."/>
            <person name="Otillar R."/>
            <person name="Lindquist E.A."/>
            <person name="Sun H."/>
            <person name="LaButti K.M."/>
            <person name="Schmutz J."/>
            <person name="Jabbour D."/>
            <person name="Luo H."/>
            <person name="Baker S.E."/>
            <person name="Pisabarro A.G."/>
            <person name="Walton J.D."/>
            <person name="Blanchette R.A."/>
            <person name="Henrissat B."/>
            <person name="Martin F."/>
            <person name="Cullen D."/>
            <person name="Hibbett D.S."/>
            <person name="Grigoriev I.V."/>
        </authorList>
    </citation>
    <scope>NUCLEOTIDE SEQUENCE [LARGE SCALE GENOMIC DNA]</scope>
    <source>
        <strain evidence="3">FD-172 SS1</strain>
    </source>
</reference>
<dbReference type="EMBL" id="KL198023">
    <property type="protein sequence ID" value="KDQ17801.1"/>
    <property type="molecule type" value="Genomic_DNA"/>
</dbReference>
<evidence type="ECO:0000313" key="2">
    <source>
        <dbReference type="EMBL" id="KDQ17801.1"/>
    </source>
</evidence>
<feature type="region of interest" description="Disordered" evidence="1">
    <location>
        <begin position="25"/>
        <end position="130"/>
    </location>
</feature>
<name>A0A067N215_BOTB1</name>
<feature type="compositionally biased region" description="Low complexity" evidence="1">
    <location>
        <begin position="76"/>
        <end position="85"/>
    </location>
</feature>
<gene>
    <name evidence="2" type="ORF">BOTBODRAFT_583464</name>
</gene>
<dbReference type="HOGENOM" id="CLU_1937820_0_0_1"/>
<dbReference type="AlphaFoldDB" id="A0A067N215"/>
<keyword evidence="3" id="KW-1185">Reference proteome</keyword>
<organism evidence="2 3">
    <name type="scientific">Botryobasidium botryosum (strain FD-172 SS1)</name>
    <dbReference type="NCBI Taxonomy" id="930990"/>
    <lineage>
        <taxon>Eukaryota</taxon>
        <taxon>Fungi</taxon>
        <taxon>Dikarya</taxon>
        <taxon>Basidiomycota</taxon>
        <taxon>Agaricomycotina</taxon>
        <taxon>Agaricomycetes</taxon>
        <taxon>Cantharellales</taxon>
        <taxon>Botryobasidiaceae</taxon>
        <taxon>Botryobasidium</taxon>
    </lineage>
</organism>
<sequence length="130" mass="14339">MRKSRRSPKQKAQALASLQLARLANQKKRELQHAPPCSPPPPTDTPRQENSSQNIQKKAIKNKGVGLGKRPRSAKQKAQLANLQQYHRAKRTKNKPEASSGSPDREAQVKGESSGSNFLHVAENASLKTE</sequence>
<dbReference type="InParanoid" id="A0A067N215"/>
<evidence type="ECO:0000256" key="1">
    <source>
        <dbReference type="SAM" id="MobiDB-lite"/>
    </source>
</evidence>
<dbReference type="Proteomes" id="UP000027195">
    <property type="component" value="Unassembled WGS sequence"/>
</dbReference>
<evidence type="ECO:0000313" key="3">
    <source>
        <dbReference type="Proteomes" id="UP000027195"/>
    </source>
</evidence>
<accession>A0A067N215</accession>
<proteinExistence type="predicted"/>
<protein>
    <submittedName>
        <fullName evidence="2">Uncharacterized protein</fullName>
    </submittedName>
</protein>